<dbReference type="InParanoid" id="T0QT66"/>
<dbReference type="SUPFAM" id="SSF52047">
    <property type="entry name" value="RNI-like"/>
    <property type="match status" value="1"/>
</dbReference>
<accession>T0QT66</accession>
<evidence type="ECO:0000313" key="5">
    <source>
        <dbReference type="Proteomes" id="UP000030762"/>
    </source>
</evidence>
<dbReference type="RefSeq" id="XP_008609367.1">
    <property type="nucleotide sequence ID" value="XM_008611145.1"/>
</dbReference>
<protein>
    <submittedName>
        <fullName evidence="4">Uncharacterized protein</fullName>
    </submittedName>
</protein>
<dbReference type="GO" id="GO:0005096">
    <property type="term" value="F:GTPase activator activity"/>
    <property type="evidence" value="ECO:0007669"/>
    <property type="project" value="InterPro"/>
</dbReference>
<dbReference type="OMA" id="AASHAVC"/>
<keyword evidence="2" id="KW-0433">Leucine-rich repeat</keyword>
<evidence type="ECO:0000256" key="1">
    <source>
        <dbReference type="ARBA" id="ARBA00022468"/>
    </source>
</evidence>
<dbReference type="AlphaFoldDB" id="T0QT66"/>
<name>T0QT66_SAPDV</name>
<dbReference type="SMART" id="SM00368">
    <property type="entry name" value="LRR_RI"/>
    <property type="match status" value="8"/>
</dbReference>
<dbReference type="PANTHER" id="PTHR24113:SF12">
    <property type="entry name" value="RAN GTPASE-ACTIVATING PROTEIN 1"/>
    <property type="match status" value="1"/>
</dbReference>
<dbReference type="GO" id="GO:0006913">
    <property type="term" value="P:nucleocytoplasmic transport"/>
    <property type="evidence" value="ECO:0007669"/>
    <property type="project" value="TreeGrafter"/>
</dbReference>
<dbReference type="eggNOG" id="KOG4308">
    <property type="taxonomic scope" value="Eukaryota"/>
</dbReference>
<dbReference type="EMBL" id="JH767145">
    <property type="protein sequence ID" value="EQC37205.1"/>
    <property type="molecule type" value="Genomic_DNA"/>
</dbReference>
<organism evidence="4 5">
    <name type="scientific">Saprolegnia diclina (strain VS20)</name>
    <dbReference type="NCBI Taxonomy" id="1156394"/>
    <lineage>
        <taxon>Eukaryota</taxon>
        <taxon>Sar</taxon>
        <taxon>Stramenopiles</taxon>
        <taxon>Oomycota</taxon>
        <taxon>Saprolegniomycetes</taxon>
        <taxon>Saprolegniales</taxon>
        <taxon>Saprolegniaceae</taxon>
        <taxon>Saprolegnia</taxon>
    </lineage>
</organism>
<evidence type="ECO:0000313" key="4">
    <source>
        <dbReference type="EMBL" id="EQC37205.1"/>
    </source>
</evidence>
<evidence type="ECO:0000256" key="3">
    <source>
        <dbReference type="ARBA" id="ARBA00022737"/>
    </source>
</evidence>
<keyword evidence="3" id="KW-0677">Repeat</keyword>
<dbReference type="GO" id="GO:0031267">
    <property type="term" value="F:small GTPase binding"/>
    <property type="evidence" value="ECO:0007669"/>
    <property type="project" value="TreeGrafter"/>
</dbReference>
<dbReference type="InterPro" id="IPR032675">
    <property type="entry name" value="LRR_dom_sf"/>
</dbReference>
<dbReference type="GO" id="GO:0005634">
    <property type="term" value="C:nucleus"/>
    <property type="evidence" value="ECO:0007669"/>
    <property type="project" value="TreeGrafter"/>
</dbReference>
<dbReference type="GO" id="GO:0048471">
    <property type="term" value="C:perinuclear region of cytoplasm"/>
    <property type="evidence" value="ECO:0007669"/>
    <property type="project" value="TreeGrafter"/>
</dbReference>
<reference evidence="4 5" key="1">
    <citation type="submission" date="2012-04" db="EMBL/GenBank/DDBJ databases">
        <title>The Genome Sequence of Saprolegnia declina VS20.</title>
        <authorList>
            <consortium name="The Broad Institute Genome Sequencing Platform"/>
            <person name="Russ C."/>
            <person name="Nusbaum C."/>
            <person name="Tyler B."/>
            <person name="van West P."/>
            <person name="Dieguez-Uribeondo J."/>
            <person name="de Bruijn I."/>
            <person name="Tripathy S."/>
            <person name="Jiang R."/>
            <person name="Young S.K."/>
            <person name="Zeng Q."/>
            <person name="Gargeya S."/>
            <person name="Fitzgerald M."/>
            <person name="Haas B."/>
            <person name="Abouelleil A."/>
            <person name="Alvarado L."/>
            <person name="Arachchi H.M."/>
            <person name="Berlin A."/>
            <person name="Chapman S.B."/>
            <person name="Goldberg J."/>
            <person name="Griggs A."/>
            <person name="Gujja S."/>
            <person name="Hansen M."/>
            <person name="Howarth C."/>
            <person name="Imamovic A."/>
            <person name="Larimer J."/>
            <person name="McCowen C."/>
            <person name="Montmayeur A."/>
            <person name="Murphy C."/>
            <person name="Neiman D."/>
            <person name="Pearson M."/>
            <person name="Priest M."/>
            <person name="Roberts A."/>
            <person name="Saif S."/>
            <person name="Shea T."/>
            <person name="Sisk P."/>
            <person name="Sykes S."/>
            <person name="Wortman J."/>
            <person name="Nusbaum C."/>
            <person name="Birren B."/>
        </authorList>
    </citation>
    <scope>NUCLEOTIDE SEQUENCE [LARGE SCALE GENOMIC DNA]</scope>
    <source>
        <strain evidence="4 5">VS20</strain>
    </source>
</reference>
<dbReference type="Proteomes" id="UP000030762">
    <property type="component" value="Unassembled WGS sequence"/>
</dbReference>
<gene>
    <name evidence="4" type="ORF">SDRG_05431</name>
</gene>
<dbReference type="STRING" id="1156394.T0QT66"/>
<dbReference type="GeneID" id="19946158"/>
<dbReference type="InterPro" id="IPR027038">
    <property type="entry name" value="RanGap"/>
</dbReference>
<sequence>MGELSSRYKYSSDRMTFSCPGEDDDREDSREKKLMARSILEARVKGYLATSLSNDLLRRVRTDINILQSLKLCGFDLGDRGALLIGKALASNHSLLVLDIGFNGITDKGLAAVAKALETNQTLTTLYLSGNCIGVEGAADVSRALQVNTTLQALYLSGNGITDEGALHIATALKTNHSLKSLYLGTNNLGVKGMMHIADALPHNRQLRELMLGQNHVRASGLKYLVAAFMTSRVSLTTLEIGLNEIDSAGALALAEALHISTNTLENLYMDNNPVGDVGASALGVCIANSSTLRVVDLSYCNLSLLGLRDVSLGLRKSTSLMGLLVEGHDWSSTKYMVRPPPNITALSKADALQYAAKCIITAMHMNPALPLLKLTGINLGYAADIETYPVTLPEPLELAASHAVCALNEAVLDCIRAQEASPDEGPTQLAQQQQQQQQQEQEAAHTAYILTESRKVLAKIAALHFDADELQALCQYYCPDLICDGVEEPSTKRRRLSLELAPDNVHVSRLAIYPRVERRLLNMVRDDVTVDVKRQVLTVLRQLHYLVKSLHSVDHSAALIETLLGDDDDDDQRS</sequence>
<dbReference type="InterPro" id="IPR001611">
    <property type="entry name" value="Leu-rich_rpt"/>
</dbReference>
<dbReference type="PANTHER" id="PTHR24113">
    <property type="entry name" value="RAN GTPASE-ACTIVATING PROTEIN 1"/>
    <property type="match status" value="1"/>
</dbReference>
<dbReference type="Gene3D" id="3.80.10.10">
    <property type="entry name" value="Ribonuclease Inhibitor"/>
    <property type="match status" value="3"/>
</dbReference>
<keyword evidence="5" id="KW-1185">Reference proteome</keyword>
<evidence type="ECO:0000256" key="2">
    <source>
        <dbReference type="ARBA" id="ARBA00022614"/>
    </source>
</evidence>
<keyword evidence="1" id="KW-0343">GTPase activation</keyword>
<proteinExistence type="predicted"/>
<dbReference type="GO" id="GO:0005829">
    <property type="term" value="C:cytosol"/>
    <property type="evidence" value="ECO:0007669"/>
    <property type="project" value="TreeGrafter"/>
</dbReference>
<dbReference type="OrthoDB" id="192312at2759"/>
<dbReference type="Pfam" id="PF13516">
    <property type="entry name" value="LRR_6"/>
    <property type="match status" value="7"/>
</dbReference>
<dbReference type="VEuPathDB" id="FungiDB:SDRG_05431"/>